<protein>
    <recommendedName>
        <fullName evidence="3">CopL family metal-binding regulatory protein</fullName>
    </recommendedName>
</protein>
<gene>
    <name evidence="1" type="ORF">SJ2017_0207</name>
</gene>
<evidence type="ECO:0008006" key="3">
    <source>
        <dbReference type="Google" id="ProtNLM"/>
    </source>
</evidence>
<name>A0ABM6JFS7_9GAMM</name>
<evidence type="ECO:0000313" key="1">
    <source>
        <dbReference type="EMBL" id="ARD20556.1"/>
    </source>
</evidence>
<reference evidence="1 2" key="1">
    <citation type="submission" date="2017-03" db="EMBL/GenBank/DDBJ databases">
        <title>Genome sequencing of Shewanella japonica KCTC 22435.</title>
        <authorList>
            <person name="Kim K.M."/>
        </authorList>
    </citation>
    <scope>NUCLEOTIDE SEQUENCE [LARGE SCALE GENOMIC DNA]</scope>
    <source>
        <strain evidence="1 2">KCTC 22435</strain>
    </source>
</reference>
<organism evidence="1 2">
    <name type="scientific">Shewanella japonica</name>
    <dbReference type="NCBI Taxonomy" id="93973"/>
    <lineage>
        <taxon>Bacteria</taxon>
        <taxon>Pseudomonadati</taxon>
        <taxon>Pseudomonadota</taxon>
        <taxon>Gammaproteobacteria</taxon>
        <taxon>Alteromonadales</taxon>
        <taxon>Shewanellaceae</taxon>
        <taxon>Shewanella</taxon>
    </lineage>
</organism>
<evidence type="ECO:0000313" key="2">
    <source>
        <dbReference type="Proteomes" id="UP000191820"/>
    </source>
</evidence>
<sequence length="142" mass="15232">MKLSLSHHIMTFLALFALLGQGLVTNGYAMVMPSMTHDAYELASNTNVKHHMGSAMASSADEEDHSCCDTMPEMVQMASSACCDSVSGCSIDCGHCLTISMTGHLQSLDITLATPINIKAEATALPHFFFHQTLPAFKPPIV</sequence>
<accession>A0ABM6JFS7</accession>
<proteinExistence type="predicted"/>
<dbReference type="EMBL" id="CP020472">
    <property type="protein sequence ID" value="ARD20556.1"/>
    <property type="molecule type" value="Genomic_DNA"/>
</dbReference>
<dbReference type="RefSeq" id="WP_156003102.1">
    <property type="nucleotide sequence ID" value="NZ_CP020472.1"/>
</dbReference>
<keyword evidence="2" id="KW-1185">Reference proteome</keyword>
<dbReference type="Proteomes" id="UP000191820">
    <property type="component" value="Chromosome"/>
</dbReference>